<name>A0A1F8FDK5_9BACT</name>
<keyword evidence="2" id="KW-0489">Methyltransferase</keyword>
<comment type="cofactor">
    <cofactor evidence="1">
        <name>[4Fe-4S] cluster</name>
        <dbReference type="ChEBI" id="CHEBI:49883"/>
    </cofactor>
</comment>
<gene>
    <name evidence="9" type="ORF">A3J46_05525</name>
</gene>
<dbReference type="SUPFAM" id="SSF102114">
    <property type="entry name" value="Radical SAM enzymes"/>
    <property type="match status" value="1"/>
</dbReference>
<proteinExistence type="predicted"/>
<evidence type="ECO:0000313" key="9">
    <source>
        <dbReference type="EMBL" id="OGN10638.1"/>
    </source>
</evidence>
<dbReference type="PANTHER" id="PTHR43409:SF7">
    <property type="entry name" value="BLL1977 PROTEIN"/>
    <property type="match status" value="1"/>
</dbReference>
<dbReference type="GO" id="GO:0031419">
    <property type="term" value="F:cobalamin binding"/>
    <property type="evidence" value="ECO:0007669"/>
    <property type="project" value="InterPro"/>
</dbReference>
<dbReference type="GO" id="GO:0046872">
    <property type="term" value="F:metal ion binding"/>
    <property type="evidence" value="ECO:0007669"/>
    <property type="project" value="UniProtKB-KW"/>
</dbReference>
<dbReference type="AlphaFoldDB" id="A0A1F8FDK5"/>
<dbReference type="InterPro" id="IPR013785">
    <property type="entry name" value="Aldolase_TIM"/>
</dbReference>
<dbReference type="SFLD" id="SFLDG01082">
    <property type="entry name" value="B12-binding_domain_containing"/>
    <property type="match status" value="1"/>
</dbReference>
<dbReference type="SMART" id="SM00729">
    <property type="entry name" value="Elp3"/>
    <property type="match status" value="1"/>
</dbReference>
<dbReference type="GO" id="GO:0003824">
    <property type="term" value="F:catalytic activity"/>
    <property type="evidence" value="ECO:0007669"/>
    <property type="project" value="InterPro"/>
</dbReference>
<dbReference type="PROSITE" id="PS51332">
    <property type="entry name" value="B12_BINDING"/>
    <property type="match status" value="1"/>
</dbReference>
<evidence type="ECO:0000256" key="7">
    <source>
        <dbReference type="ARBA" id="ARBA00023014"/>
    </source>
</evidence>
<keyword evidence="3" id="KW-0808">Transferase</keyword>
<evidence type="ECO:0000256" key="3">
    <source>
        <dbReference type="ARBA" id="ARBA00022679"/>
    </source>
</evidence>
<dbReference type="Pfam" id="PF02310">
    <property type="entry name" value="B12-binding"/>
    <property type="match status" value="1"/>
</dbReference>
<dbReference type="PANTHER" id="PTHR43409">
    <property type="entry name" value="ANAEROBIC MAGNESIUM-PROTOPORPHYRIN IX MONOMETHYL ESTER CYCLASE-RELATED"/>
    <property type="match status" value="1"/>
</dbReference>
<evidence type="ECO:0000256" key="2">
    <source>
        <dbReference type="ARBA" id="ARBA00022603"/>
    </source>
</evidence>
<keyword evidence="6" id="KW-0408">Iron</keyword>
<protein>
    <recommendedName>
        <fullName evidence="8">B12-binding domain-containing protein</fullName>
    </recommendedName>
</protein>
<dbReference type="EMBL" id="MGJP01000003">
    <property type="protein sequence ID" value="OGN10638.1"/>
    <property type="molecule type" value="Genomic_DNA"/>
</dbReference>
<dbReference type="Pfam" id="PF04055">
    <property type="entry name" value="Radical_SAM"/>
    <property type="match status" value="1"/>
</dbReference>
<dbReference type="InterPro" id="IPR007197">
    <property type="entry name" value="rSAM"/>
</dbReference>
<feature type="domain" description="B12-binding" evidence="8">
    <location>
        <begin position="1"/>
        <end position="140"/>
    </location>
</feature>
<dbReference type="InterPro" id="IPR006638">
    <property type="entry name" value="Elp3/MiaA/NifB-like_rSAM"/>
</dbReference>
<dbReference type="Gene3D" id="3.40.50.280">
    <property type="entry name" value="Cobalamin-binding domain"/>
    <property type="match status" value="1"/>
</dbReference>
<comment type="caution">
    <text evidence="9">The sequence shown here is derived from an EMBL/GenBank/DDBJ whole genome shotgun (WGS) entry which is preliminary data.</text>
</comment>
<dbReference type="SFLD" id="SFLDS00029">
    <property type="entry name" value="Radical_SAM"/>
    <property type="match status" value="1"/>
</dbReference>
<evidence type="ECO:0000256" key="4">
    <source>
        <dbReference type="ARBA" id="ARBA00022691"/>
    </source>
</evidence>
<keyword evidence="5" id="KW-0479">Metal-binding</keyword>
<dbReference type="InterPro" id="IPR051198">
    <property type="entry name" value="BchE-like"/>
</dbReference>
<keyword evidence="4" id="KW-0949">S-adenosyl-L-methionine</keyword>
<dbReference type="GO" id="GO:0051539">
    <property type="term" value="F:4 iron, 4 sulfur cluster binding"/>
    <property type="evidence" value="ECO:0007669"/>
    <property type="project" value="UniProtKB-KW"/>
</dbReference>
<dbReference type="InterPro" id="IPR006158">
    <property type="entry name" value="Cobalamin-bd"/>
</dbReference>
<evidence type="ECO:0000256" key="5">
    <source>
        <dbReference type="ARBA" id="ARBA00022723"/>
    </source>
</evidence>
<evidence type="ECO:0000256" key="6">
    <source>
        <dbReference type="ARBA" id="ARBA00023004"/>
    </source>
</evidence>
<dbReference type="Gene3D" id="3.20.20.70">
    <property type="entry name" value="Aldolase class I"/>
    <property type="match status" value="1"/>
</dbReference>
<keyword evidence="7" id="KW-0411">Iron-sulfur</keyword>
<dbReference type="InterPro" id="IPR058240">
    <property type="entry name" value="rSAM_sf"/>
</dbReference>
<dbReference type="SFLD" id="SFLDG01123">
    <property type="entry name" value="methyltransferase_(Class_B)"/>
    <property type="match status" value="1"/>
</dbReference>
<organism evidence="9 10">
    <name type="scientific">Candidatus Yanofskybacteria bacterium RIFCSPHIGHO2_02_FULL_41_11</name>
    <dbReference type="NCBI Taxonomy" id="1802675"/>
    <lineage>
        <taxon>Bacteria</taxon>
        <taxon>Candidatus Yanofskyibacteriota</taxon>
    </lineage>
</organism>
<evidence type="ECO:0000313" key="10">
    <source>
        <dbReference type="Proteomes" id="UP000177167"/>
    </source>
</evidence>
<accession>A0A1F8FDK5</accession>
<evidence type="ECO:0000256" key="1">
    <source>
        <dbReference type="ARBA" id="ARBA00001966"/>
    </source>
</evidence>
<dbReference type="Proteomes" id="UP000177167">
    <property type="component" value="Unassembled WGS sequence"/>
</dbReference>
<evidence type="ECO:0000259" key="8">
    <source>
        <dbReference type="PROSITE" id="PS51332"/>
    </source>
</evidence>
<reference evidence="9 10" key="1">
    <citation type="journal article" date="2016" name="Nat. Commun.">
        <title>Thousands of microbial genomes shed light on interconnected biogeochemical processes in an aquifer system.</title>
        <authorList>
            <person name="Anantharaman K."/>
            <person name="Brown C.T."/>
            <person name="Hug L.A."/>
            <person name="Sharon I."/>
            <person name="Castelle C.J."/>
            <person name="Probst A.J."/>
            <person name="Thomas B.C."/>
            <person name="Singh A."/>
            <person name="Wilkins M.J."/>
            <person name="Karaoz U."/>
            <person name="Brodie E.L."/>
            <person name="Williams K.H."/>
            <person name="Hubbard S.S."/>
            <person name="Banfield J.F."/>
        </authorList>
    </citation>
    <scope>NUCLEOTIDE SEQUENCE [LARGE SCALE GENOMIC DNA]</scope>
</reference>
<dbReference type="InterPro" id="IPR034466">
    <property type="entry name" value="Methyltransferase_Class_B"/>
</dbReference>
<sequence>MAKILLINPVVREEDNPKHIPYGIALLASIADKEGHQIQVFDANAWRSDDKTLCSVLRADNWDVIGIGGITTTYGYVKKVLAYSKQHSPKSLIVVGGGLLTSMPRDLMQLRPEIDLGVVGEAFITLPEILRKIDKRENNWGSVLGVIWRDDKGNICLNPPRPLLPDIDNLPYPAWDMLPMDIYFKNSALLYSEENFTSRKRMDINTSYGCPFVCRFCFHLGLAGDMQYENPQDDKADVVFTHDRFNRMHSPRYIVNMVKYMRKTHGVDFVLFFDENLLAMNSASKNTWLPAICKLWIEEDLQPQCVRDKVPHNPKTCNGVHWGGTSHAALANLPLLQKMHEAGCSQLLYGYESFSRRVLKNVGKGATPESNEKSMRITLEAGIRPVPNQMMGFPDDFHDSLIDCVEAWERLGIEVYPFFATPYPGTEWYNKYKDRILAQYNGDLEAFLIDLGDATKPTAVICENLNMVELIGLRELMVRRDIKRIKEHEKMWRATHGNPKFSDVRWEGASRRLIPIQHKSG</sequence>